<organism evidence="5 6">
    <name type="scientific">Nocardia testacea</name>
    <dbReference type="NCBI Taxonomy" id="248551"/>
    <lineage>
        <taxon>Bacteria</taxon>
        <taxon>Bacillati</taxon>
        <taxon>Actinomycetota</taxon>
        <taxon>Actinomycetes</taxon>
        <taxon>Mycobacteriales</taxon>
        <taxon>Nocardiaceae</taxon>
        <taxon>Nocardia</taxon>
    </lineage>
</organism>
<dbReference type="PROSITE" id="PS50995">
    <property type="entry name" value="HTH_MARR_2"/>
    <property type="match status" value="1"/>
</dbReference>
<dbReference type="SUPFAM" id="SSF46785">
    <property type="entry name" value="Winged helix' DNA-binding domain"/>
    <property type="match status" value="1"/>
</dbReference>
<keyword evidence="3" id="KW-0804">Transcription</keyword>
<accession>A0ABW7VQH2</accession>
<evidence type="ECO:0000256" key="2">
    <source>
        <dbReference type="ARBA" id="ARBA00023125"/>
    </source>
</evidence>
<dbReference type="PANTHER" id="PTHR33164">
    <property type="entry name" value="TRANSCRIPTIONAL REGULATOR, MARR FAMILY"/>
    <property type="match status" value="1"/>
</dbReference>
<gene>
    <name evidence="5" type="ORF">ACH49Z_03270</name>
</gene>
<dbReference type="PROSITE" id="PS01117">
    <property type="entry name" value="HTH_MARR_1"/>
    <property type="match status" value="1"/>
</dbReference>
<evidence type="ECO:0000256" key="3">
    <source>
        <dbReference type="ARBA" id="ARBA00023163"/>
    </source>
</evidence>
<sequence>MAVNDHDLVAALGGLYREVNAFYGAIAREFGLTAQQIALLCLVQAQHPTFGELAAALGCDKTNITGMVDRLERRGYVARQPDPADRRISRVAPTAAGVAIGADIQAAIAGKLAATLPHVARIELATAATDLVTALADRGGTRQV</sequence>
<dbReference type="PANTHER" id="PTHR33164:SF99">
    <property type="entry name" value="MARR FAMILY REGULATORY PROTEIN"/>
    <property type="match status" value="1"/>
</dbReference>
<dbReference type="Pfam" id="PF01047">
    <property type="entry name" value="MarR"/>
    <property type="match status" value="1"/>
</dbReference>
<proteinExistence type="predicted"/>
<name>A0ABW7VQH2_9NOCA</name>
<comment type="caution">
    <text evidence="5">The sequence shown here is derived from an EMBL/GenBank/DDBJ whole genome shotgun (WGS) entry which is preliminary data.</text>
</comment>
<keyword evidence="2" id="KW-0238">DNA-binding</keyword>
<dbReference type="SMART" id="SM00347">
    <property type="entry name" value="HTH_MARR"/>
    <property type="match status" value="1"/>
</dbReference>
<dbReference type="Gene3D" id="1.10.10.10">
    <property type="entry name" value="Winged helix-like DNA-binding domain superfamily/Winged helix DNA-binding domain"/>
    <property type="match status" value="1"/>
</dbReference>
<dbReference type="InterPro" id="IPR000835">
    <property type="entry name" value="HTH_MarR-typ"/>
</dbReference>
<evidence type="ECO:0000256" key="1">
    <source>
        <dbReference type="ARBA" id="ARBA00023015"/>
    </source>
</evidence>
<dbReference type="InterPro" id="IPR036390">
    <property type="entry name" value="WH_DNA-bd_sf"/>
</dbReference>
<keyword evidence="6" id="KW-1185">Reference proteome</keyword>
<keyword evidence="1" id="KW-0805">Transcription regulation</keyword>
<dbReference type="RefSeq" id="WP_397059322.1">
    <property type="nucleotide sequence ID" value="NZ_JBIRYL010000001.1"/>
</dbReference>
<dbReference type="InterPro" id="IPR039422">
    <property type="entry name" value="MarR/SlyA-like"/>
</dbReference>
<dbReference type="InterPro" id="IPR023187">
    <property type="entry name" value="Tscrpt_reg_MarR-type_CS"/>
</dbReference>
<feature type="domain" description="HTH marR-type" evidence="4">
    <location>
        <begin position="5"/>
        <end position="144"/>
    </location>
</feature>
<reference evidence="5 6" key="1">
    <citation type="submission" date="2024-10" db="EMBL/GenBank/DDBJ databases">
        <title>The Natural Products Discovery Center: Release of the First 8490 Sequenced Strains for Exploring Actinobacteria Biosynthetic Diversity.</title>
        <authorList>
            <person name="Kalkreuter E."/>
            <person name="Kautsar S.A."/>
            <person name="Yang D."/>
            <person name="Bader C.D."/>
            <person name="Teijaro C.N."/>
            <person name="Fluegel L."/>
            <person name="Davis C.M."/>
            <person name="Simpson J.R."/>
            <person name="Lauterbach L."/>
            <person name="Steele A.D."/>
            <person name="Gui C."/>
            <person name="Meng S."/>
            <person name="Li G."/>
            <person name="Viehrig K."/>
            <person name="Ye F."/>
            <person name="Su P."/>
            <person name="Kiefer A.F."/>
            <person name="Nichols A."/>
            <person name="Cepeda A.J."/>
            <person name="Yan W."/>
            <person name="Fan B."/>
            <person name="Jiang Y."/>
            <person name="Adhikari A."/>
            <person name="Zheng C.-J."/>
            <person name="Schuster L."/>
            <person name="Cowan T.M."/>
            <person name="Smanski M.J."/>
            <person name="Chevrette M.G."/>
            <person name="De Carvalho L.P.S."/>
            <person name="Shen B."/>
        </authorList>
    </citation>
    <scope>NUCLEOTIDE SEQUENCE [LARGE SCALE GENOMIC DNA]</scope>
    <source>
        <strain evidence="5 6">NPDC019377</strain>
    </source>
</reference>
<evidence type="ECO:0000313" key="5">
    <source>
        <dbReference type="EMBL" id="MFI2228853.1"/>
    </source>
</evidence>
<dbReference type="Proteomes" id="UP001611494">
    <property type="component" value="Unassembled WGS sequence"/>
</dbReference>
<dbReference type="PRINTS" id="PR00598">
    <property type="entry name" value="HTHMARR"/>
</dbReference>
<dbReference type="EMBL" id="JBIRYL010000001">
    <property type="protein sequence ID" value="MFI2228853.1"/>
    <property type="molecule type" value="Genomic_DNA"/>
</dbReference>
<evidence type="ECO:0000313" key="6">
    <source>
        <dbReference type="Proteomes" id="UP001611494"/>
    </source>
</evidence>
<protein>
    <submittedName>
        <fullName evidence="5">MarR family winged helix-turn-helix transcriptional regulator</fullName>
    </submittedName>
</protein>
<evidence type="ECO:0000259" key="4">
    <source>
        <dbReference type="PROSITE" id="PS50995"/>
    </source>
</evidence>
<dbReference type="InterPro" id="IPR036388">
    <property type="entry name" value="WH-like_DNA-bd_sf"/>
</dbReference>